<feature type="compositionally biased region" description="Pro residues" evidence="1">
    <location>
        <begin position="53"/>
        <end position="65"/>
    </location>
</feature>
<gene>
    <name evidence="3" type="ORF">K7G82_09300</name>
</gene>
<dbReference type="Proteomes" id="UP000706039">
    <property type="component" value="Unassembled WGS sequence"/>
</dbReference>
<organism evidence="3 4">
    <name type="scientific">Sphingomonas colocasiae</name>
    <dbReference type="NCBI Taxonomy" id="1848973"/>
    <lineage>
        <taxon>Bacteria</taxon>
        <taxon>Pseudomonadati</taxon>
        <taxon>Pseudomonadota</taxon>
        <taxon>Alphaproteobacteria</taxon>
        <taxon>Sphingomonadales</taxon>
        <taxon>Sphingomonadaceae</taxon>
        <taxon>Sphingomonas</taxon>
    </lineage>
</organism>
<dbReference type="PROSITE" id="PS51257">
    <property type="entry name" value="PROKAR_LIPOPROTEIN"/>
    <property type="match status" value="1"/>
</dbReference>
<keyword evidence="2" id="KW-0732">Signal</keyword>
<dbReference type="EMBL" id="JAINVV010000004">
    <property type="protein sequence ID" value="MBY8822487.1"/>
    <property type="molecule type" value="Genomic_DNA"/>
</dbReference>
<reference evidence="3 4" key="1">
    <citation type="submission" date="2021-08" db="EMBL/GenBank/DDBJ databases">
        <authorList>
            <person name="Tuo L."/>
        </authorList>
    </citation>
    <scope>NUCLEOTIDE SEQUENCE [LARGE SCALE GENOMIC DNA]</scope>
    <source>
        <strain evidence="3 4">JCM 31229</strain>
    </source>
</reference>
<sequence>MTRRWLIIPACAALAACDAAGDNATVGGVSPSEAKALNEAAEMLDEGAANSAVPPPPADAPVPAS</sequence>
<comment type="caution">
    <text evidence="3">The sequence shown here is derived from an EMBL/GenBank/DDBJ whole genome shotgun (WGS) entry which is preliminary data.</text>
</comment>
<feature type="chain" id="PRO_5046859266" evidence="2">
    <location>
        <begin position="22"/>
        <end position="65"/>
    </location>
</feature>
<proteinExistence type="predicted"/>
<evidence type="ECO:0000256" key="2">
    <source>
        <dbReference type="SAM" id="SignalP"/>
    </source>
</evidence>
<protein>
    <submittedName>
        <fullName evidence="3">Uncharacterized protein</fullName>
    </submittedName>
</protein>
<name>A0ABS7PMF8_9SPHN</name>
<feature type="signal peptide" evidence="2">
    <location>
        <begin position="1"/>
        <end position="21"/>
    </location>
</feature>
<keyword evidence="4" id="KW-1185">Reference proteome</keyword>
<evidence type="ECO:0000313" key="3">
    <source>
        <dbReference type="EMBL" id="MBY8822487.1"/>
    </source>
</evidence>
<accession>A0ABS7PMF8</accession>
<evidence type="ECO:0000313" key="4">
    <source>
        <dbReference type="Proteomes" id="UP000706039"/>
    </source>
</evidence>
<evidence type="ECO:0000256" key="1">
    <source>
        <dbReference type="SAM" id="MobiDB-lite"/>
    </source>
</evidence>
<dbReference type="RefSeq" id="WP_222989564.1">
    <property type="nucleotide sequence ID" value="NZ_JAINVV010000004.1"/>
</dbReference>
<feature type="region of interest" description="Disordered" evidence="1">
    <location>
        <begin position="46"/>
        <end position="65"/>
    </location>
</feature>